<protein>
    <recommendedName>
        <fullName evidence="13">Virulence sensor protein BvgS</fullName>
        <ecNumber evidence="3">2.7.13.3</ecNumber>
    </recommendedName>
</protein>
<dbReference type="InterPro" id="IPR054327">
    <property type="entry name" value="His-kinase-like_sensor"/>
</dbReference>
<comment type="function">
    <text evidence="12">Member of the two-component regulatory system BvgS/BvgA. Phosphorylates BvgA via a four-step phosphorelay in response to environmental signals.</text>
</comment>
<dbReference type="InterPro" id="IPR001789">
    <property type="entry name" value="Sig_transdc_resp-reg_receiver"/>
</dbReference>
<feature type="domain" description="PAC" evidence="19">
    <location>
        <begin position="383"/>
        <end position="433"/>
    </location>
</feature>
<evidence type="ECO:0000259" key="17">
    <source>
        <dbReference type="PROSITE" id="PS50110"/>
    </source>
</evidence>
<evidence type="ECO:0000256" key="13">
    <source>
        <dbReference type="ARBA" id="ARBA00070152"/>
    </source>
</evidence>
<evidence type="ECO:0000313" key="21">
    <source>
        <dbReference type="EMBL" id="TYC60849.1"/>
    </source>
</evidence>
<evidence type="ECO:0000259" key="20">
    <source>
        <dbReference type="PROSITE" id="PS50894"/>
    </source>
</evidence>
<dbReference type="InterPro" id="IPR036890">
    <property type="entry name" value="HATPase_C_sf"/>
</dbReference>
<dbReference type="Gene3D" id="3.30.450.20">
    <property type="entry name" value="PAS domain"/>
    <property type="match status" value="3"/>
</dbReference>
<dbReference type="SMART" id="SM00388">
    <property type="entry name" value="HisKA"/>
    <property type="match status" value="1"/>
</dbReference>
<dbReference type="PROSITE" id="PS50110">
    <property type="entry name" value="RESPONSE_REGULATORY"/>
    <property type="match status" value="1"/>
</dbReference>
<dbReference type="InterPro" id="IPR004358">
    <property type="entry name" value="Sig_transdc_His_kin-like_C"/>
</dbReference>
<comment type="catalytic activity">
    <reaction evidence="1">
        <text>ATP + protein L-histidine = ADP + protein N-phospho-L-histidine.</text>
        <dbReference type="EC" id="2.7.13.3"/>
    </reaction>
</comment>
<dbReference type="GO" id="GO:0000155">
    <property type="term" value="F:phosphorelay sensor kinase activity"/>
    <property type="evidence" value="ECO:0007669"/>
    <property type="project" value="InterPro"/>
</dbReference>
<dbReference type="InterPro" id="IPR003594">
    <property type="entry name" value="HATPase_dom"/>
</dbReference>
<dbReference type="Pfam" id="PF00512">
    <property type="entry name" value="HisKA"/>
    <property type="match status" value="1"/>
</dbReference>
<dbReference type="Pfam" id="PF01627">
    <property type="entry name" value="Hpt"/>
    <property type="match status" value="1"/>
</dbReference>
<dbReference type="Proteomes" id="UP000389128">
    <property type="component" value="Unassembled WGS sequence"/>
</dbReference>
<dbReference type="Pfam" id="PF02518">
    <property type="entry name" value="HATPase_c"/>
    <property type="match status" value="1"/>
</dbReference>
<dbReference type="Pfam" id="PF13426">
    <property type="entry name" value="PAS_9"/>
    <property type="match status" value="1"/>
</dbReference>
<evidence type="ECO:0000256" key="3">
    <source>
        <dbReference type="ARBA" id="ARBA00012438"/>
    </source>
</evidence>
<evidence type="ECO:0000256" key="1">
    <source>
        <dbReference type="ARBA" id="ARBA00000085"/>
    </source>
</evidence>
<dbReference type="SUPFAM" id="SSF47384">
    <property type="entry name" value="Homodimeric domain of signal transducing histidine kinase"/>
    <property type="match status" value="1"/>
</dbReference>
<reference evidence="21 22" key="1">
    <citation type="submission" date="2019-01" db="EMBL/GenBank/DDBJ databases">
        <title>Zoogloea oleivorans genome sequencing and assembly.</title>
        <authorList>
            <person name="Tancsics A."/>
            <person name="Farkas M."/>
            <person name="Kriszt B."/>
            <person name="Maroti G."/>
            <person name="Horvath B."/>
        </authorList>
    </citation>
    <scope>NUCLEOTIDE SEQUENCE [LARGE SCALE GENOMIC DNA]</scope>
    <source>
        <strain evidence="21 22">Buc</strain>
    </source>
</reference>
<dbReference type="GO" id="GO:0005524">
    <property type="term" value="F:ATP binding"/>
    <property type="evidence" value="ECO:0007669"/>
    <property type="project" value="UniProtKB-KW"/>
</dbReference>
<dbReference type="InterPro" id="IPR008207">
    <property type="entry name" value="Sig_transdc_His_kin_Hpt_dom"/>
</dbReference>
<dbReference type="AlphaFoldDB" id="A0A6C2D597"/>
<evidence type="ECO:0000256" key="14">
    <source>
        <dbReference type="PROSITE-ProRule" id="PRU00110"/>
    </source>
</evidence>
<evidence type="ECO:0000256" key="12">
    <source>
        <dbReference type="ARBA" id="ARBA00058004"/>
    </source>
</evidence>
<keyword evidence="8" id="KW-0067">ATP-binding</keyword>
<dbReference type="PANTHER" id="PTHR45339:SF1">
    <property type="entry name" value="HYBRID SIGNAL TRANSDUCTION HISTIDINE KINASE J"/>
    <property type="match status" value="1"/>
</dbReference>
<evidence type="ECO:0000256" key="11">
    <source>
        <dbReference type="ARBA" id="ARBA00023136"/>
    </source>
</evidence>
<feature type="domain" description="PAS" evidence="18">
    <location>
        <begin position="310"/>
        <end position="354"/>
    </location>
</feature>
<dbReference type="InterPro" id="IPR000014">
    <property type="entry name" value="PAS"/>
</dbReference>
<dbReference type="PROSITE" id="PS50112">
    <property type="entry name" value="PAS"/>
    <property type="match status" value="1"/>
</dbReference>
<evidence type="ECO:0000256" key="6">
    <source>
        <dbReference type="ARBA" id="ARBA00022692"/>
    </source>
</evidence>
<keyword evidence="11" id="KW-0472">Membrane</keyword>
<feature type="domain" description="Histidine kinase" evidence="16">
    <location>
        <begin position="451"/>
        <end position="675"/>
    </location>
</feature>
<evidence type="ECO:0000256" key="15">
    <source>
        <dbReference type="PROSITE-ProRule" id="PRU00169"/>
    </source>
</evidence>
<dbReference type="InterPro" id="IPR035965">
    <property type="entry name" value="PAS-like_dom_sf"/>
</dbReference>
<dbReference type="PROSITE" id="PS50109">
    <property type="entry name" value="HIS_KIN"/>
    <property type="match status" value="1"/>
</dbReference>
<comment type="caution">
    <text evidence="21">The sequence shown here is derived from an EMBL/GenBank/DDBJ whole genome shotgun (WGS) entry which is preliminary data.</text>
</comment>
<dbReference type="Gene3D" id="1.20.120.160">
    <property type="entry name" value="HPT domain"/>
    <property type="match status" value="1"/>
</dbReference>
<dbReference type="SUPFAM" id="SSF55874">
    <property type="entry name" value="ATPase domain of HSP90 chaperone/DNA topoisomerase II/histidine kinase"/>
    <property type="match status" value="1"/>
</dbReference>
<dbReference type="CDD" id="cd00130">
    <property type="entry name" value="PAS"/>
    <property type="match status" value="1"/>
</dbReference>
<organism evidence="21 22">
    <name type="scientific">Zoogloea oleivorans</name>
    <dbReference type="NCBI Taxonomy" id="1552750"/>
    <lineage>
        <taxon>Bacteria</taxon>
        <taxon>Pseudomonadati</taxon>
        <taxon>Pseudomonadota</taxon>
        <taxon>Betaproteobacteria</taxon>
        <taxon>Rhodocyclales</taxon>
        <taxon>Zoogloeaceae</taxon>
        <taxon>Zoogloea</taxon>
    </lineage>
</organism>
<dbReference type="PROSITE" id="PS50113">
    <property type="entry name" value="PAC"/>
    <property type="match status" value="1"/>
</dbReference>
<keyword evidence="7" id="KW-0547">Nucleotide-binding</keyword>
<dbReference type="CDD" id="cd16922">
    <property type="entry name" value="HATPase_EvgS-ArcB-TorS-like"/>
    <property type="match status" value="1"/>
</dbReference>
<keyword evidence="6" id="KW-0812">Transmembrane</keyword>
<feature type="domain" description="HPt" evidence="20">
    <location>
        <begin position="852"/>
        <end position="946"/>
    </location>
</feature>
<dbReference type="PROSITE" id="PS50894">
    <property type="entry name" value="HPT"/>
    <property type="match status" value="1"/>
</dbReference>
<evidence type="ECO:0000259" key="16">
    <source>
        <dbReference type="PROSITE" id="PS50109"/>
    </source>
</evidence>
<dbReference type="NCBIfam" id="TIGR00229">
    <property type="entry name" value="sensory_box"/>
    <property type="match status" value="1"/>
</dbReference>
<keyword evidence="10" id="KW-0902">Two-component regulatory system</keyword>
<dbReference type="Gene3D" id="3.40.50.2300">
    <property type="match status" value="1"/>
</dbReference>
<dbReference type="EC" id="2.7.13.3" evidence="3"/>
<name>A0A6C2D597_9RHOO</name>
<dbReference type="EMBL" id="SDKK01000004">
    <property type="protein sequence ID" value="TYC60849.1"/>
    <property type="molecule type" value="Genomic_DNA"/>
</dbReference>
<evidence type="ECO:0000256" key="10">
    <source>
        <dbReference type="ARBA" id="ARBA00023012"/>
    </source>
</evidence>
<evidence type="ECO:0000256" key="8">
    <source>
        <dbReference type="ARBA" id="ARBA00022840"/>
    </source>
</evidence>
<dbReference type="SMART" id="SM00387">
    <property type="entry name" value="HATPase_c"/>
    <property type="match status" value="1"/>
</dbReference>
<dbReference type="RefSeq" id="WP_148578051.1">
    <property type="nucleotide sequence ID" value="NZ_SDKK01000004.1"/>
</dbReference>
<dbReference type="PANTHER" id="PTHR45339">
    <property type="entry name" value="HYBRID SIGNAL TRANSDUCTION HISTIDINE KINASE J"/>
    <property type="match status" value="1"/>
</dbReference>
<dbReference type="Gene3D" id="1.10.287.130">
    <property type="match status" value="1"/>
</dbReference>
<dbReference type="InterPro" id="IPR005467">
    <property type="entry name" value="His_kinase_dom"/>
</dbReference>
<dbReference type="Pfam" id="PF22588">
    <property type="entry name" value="dCache_1_like"/>
    <property type="match status" value="1"/>
</dbReference>
<feature type="domain" description="Response regulatory" evidence="17">
    <location>
        <begin position="697"/>
        <end position="813"/>
    </location>
</feature>
<dbReference type="SUPFAM" id="SSF52172">
    <property type="entry name" value="CheY-like"/>
    <property type="match status" value="1"/>
</dbReference>
<dbReference type="InterPro" id="IPR036097">
    <property type="entry name" value="HisK_dim/P_sf"/>
</dbReference>
<dbReference type="InterPro" id="IPR000700">
    <property type="entry name" value="PAS-assoc_C"/>
</dbReference>
<dbReference type="SUPFAM" id="SSF47226">
    <property type="entry name" value="Histidine-containing phosphotransfer domain, HPT domain"/>
    <property type="match status" value="1"/>
</dbReference>
<evidence type="ECO:0000256" key="4">
    <source>
        <dbReference type="ARBA" id="ARBA00022475"/>
    </source>
</evidence>
<dbReference type="Pfam" id="PF00072">
    <property type="entry name" value="Response_reg"/>
    <property type="match status" value="1"/>
</dbReference>
<dbReference type="Gene3D" id="3.30.565.10">
    <property type="entry name" value="Histidine kinase-like ATPase, C-terminal domain"/>
    <property type="match status" value="1"/>
</dbReference>
<evidence type="ECO:0000313" key="22">
    <source>
        <dbReference type="Proteomes" id="UP000389128"/>
    </source>
</evidence>
<dbReference type="CDD" id="cd12915">
    <property type="entry name" value="PDC2_DGC_like"/>
    <property type="match status" value="1"/>
</dbReference>
<proteinExistence type="predicted"/>
<dbReference type="SMART" id="SM00091">
    <property type="entry name" value="PAS"/>
    <property type="match status" value="1"/>
</dbReference>
<dbReference type="GO" id="GO:0005886">
    <property type="term" value="C:plasma membrane"/>
    <property type="evidence" value="ECO:0007669"/>
    <property type="project" value="UniProtKB-SubCell"/>
</dbReference>
<feature type="modified residue" description="4-aspartylphosphate" evidence="15">
    <location>
        <position position="746"/>
    </location>
</feature>
<dbReference type="SUPFAM" id="SSF55785">
    <property type="entry name" value="PYP-like sensor domain (PAS domain)"/>
    <property type="match status" value="1"/>
</dbReference>
<dbReference type="CDD" id="cd00082">
    <property type="entry name" value="HisKA"/>
    <property type="match status" value="1"/>
</dbReference>
<evidence type="ECO:0000259" key="19">
    <source>
        <dbReference type="PROSITE" id="PS50113"/>
    </source>
</evidence>
<evidence type="ECO:0000256" key="9">
    <source>
        <dbReference type="ARBA" id="ARBA00022989"/>
    </source>
</evidence>
<gene>
    <name evidence="21" type="ORF">ETQ85_05465</name>
</gene>
<keyword evidence="5 15" id="KW-0597">Phosphoprotein</keyword>
<dbReference type="InterPro" id="IPR011006">
    <property type="entry name" value="CheY-like_superfamily"/>
</dbReference>
<feature type="modified residue" description="Phosphohistidine" evidence="14">
    <location>
        <position position="891"/>
    </location>
</feature>
<dbReference type="CDD" id="cd17546">
    <property type="entry name" value="REC_hyHK_CKI1_RcsC-like"/>
    <property type="match status" value="1"/>
</dbReference>
<sequence length="949" mass="102697">MLAVIVGLTALAAHQSLIRSREQARITTQNLSMLLEQYLIAIIDKADVSLQSVVLDAERQIRGRGFHAQALERLAEEHKAIAPELNSLRIADTAGTVWLGRGAPANATLNIADRDYFIRLRDDPAADLVVSGPLFGRSSSKWVIVLARRLNHPDGTLAGIAHASIPLERFERLFAGMQLGSFGAISMRTEGLNMVVSHPSLQTRQGVSGSNTASAEVRTAMDAQPLAGTYVATSLLDGIERINAYRKLSGYPFYITVGLATDDYLSGWRAEVQRLSVLAGLAIVLTLVSAWLVCRYWMRQSVAGAALVRESERRRMLLQSASDGVYVLDMQGRVLEVSDALCKMLGYTRSELLNMPLSRWEARYAAADIELMLSRLAAGAPRPVFESALQRCDGEVVEVELTAARIERDGGTELYVSARDITERKLAEQAMREAKEVTDAAVKARSAFVANMSHEIRTPLHVIIGLGQLLRRDVTLPGPRRKLDRLCDSSEHLLSLINDFLDLSKIEARRFVIDSADFRLGTVVDRIMHLFRDRAREKRLTLIAEIAPALHDLSLQGDPLRLTQVLINLCSNAIKFTDQGGVRLGIVCVAEDAMSCTLRFSVTDTGCGVALVDQAHMFEPFTQLDASTTRKYGGTGLGLTISQHLVSCMGGEIKVDSQPGVGCTCSFKVVLPRATATVPSTVVAPAMALTDSFQGSRVLLVEDHPQSQEMLLEMLEILGCSGDVASDGIEAIECVQARSYDLILMDMQMPRMDGLDATRAIRALPGGCEVPIIALTANAFIEDRQRCLAAGMNSHLGKPVTPAMLATVLGQWLPDFSVVSDTAPDCDNALSRAVLQIPGLKAGSSWLSSTEQIVAYCAQLARFISSSEQEITHLCARLQAGERDAAQALAHGLKGIAGLLGAQRVAALAAAMEDGLRNGAGESVIKHLADECRAELGGLNEALHLLPTP</sequence>
<keyword evidence="22" id="KW-1185">Reference proteome</keyword>
<dbReference type="OrthoDB" id="5290456at2"/>
<dbReference type="InterPro" id="IPR036641">
    <property type="entry name" value="HPT_dom_sf"/>
</dbReference>
<keyword evidence="9" id="KW-1133">Transmembrane helix</keyword>
<evidence type="ECO:0000256" key="7">
    <source>
        <dbReference type="ARBA" id="ARBA00022741"/>
    </source>
</evidence>
<evidence type="ECO:0000259" key="18">
    <source>
        <dbReference type="PROSITE" id="PS50112"/>
    </source>
</evidence>
<accession>A0A6C2D597</accession>
<dbReference type="SMART" id="SM00448">
    <property type="entry name" value="REC"/>
    <property type="match status" value="1"/>
</dbReference>
<evidence type="ECO:0000256" key="2">
    <source>
        <dbReference type="ARBA" id="ARBA00004651"/>
    </source>
</evidence>
<dbReference type="InterPro" id="IPR003661">
    <property type="entry name" value="HisK_dim/P_dom"/>
</dbReference>
<keyword evidence="4" id="KW-1003">Cell membrane</keyword>
<dbReference type="PRINTS" id="PR00344">
    <property type="entry name" value="BCTRLSENSOR"/>
</dbReference>
<comment type="subcellular location">
    <subcellularLocation>
        <location evidence="2">Cell membrane</location>
        <topology evidence="2">Multi-pass membrane protein</topology>
    </subcellularLocation>
</comment>
<evidence type="ECO:0000256" key="5">
    <source>
        <dbReference type="ARBA" id="ARBA00022553"/>
    </source>
</evidence>
<dbReference type="FunFam" id="3.30.565.10:FF:000010">
    <property type="entry name" value="Sensor histidine kinase RcsC"/>
    <property type="match status" value="1"/>
</dbReference>
<dbReference type="CDD" id="cd12914">
    <property type="entry name" value="PDC1_DGC_like"/>
    <property type="match status" value="1"/>
</dbReference>